<evidence type="ECO:0000256" key="10">
    <source>
        <dbReference type="ARBA" id="ARBA00023237"/>
    </source>
</evidence>
<sequence length="822" mass="88838">MAVAVCQATDGTPEHTVFSFHIPAQSADVSLTEYAKVTNRSVLFLFDEVKQYKTNELTGEYTASEAIVLLLKDTPLQFTVSDQGNLIIKLNSNLEGKHPVKKTKLAAFLSTLFAASGAGAEIAPSPASALIEEVLVTAQKKSAAESVQDVPIAITAMSGAKIEAMHAVTLTDIGLSTPNANFSPVGTIPGVANFVIRGMGTVGQSVPSADPAVGVVMDGISYGTIFGVVTDLFDLDTIEILRGPQGTLFGRNVTGGAVVMRSVRPGDEFEGKVRVGGGNYNLTDLAASLSGPLTEQVGGKLAVMYKEHDGYFDNKTLGGKQGESSSLLVRPALTYTGESFNGAAIFEYGEMDTDGVGGQAFEVDGVRIGNPYSDRLTYQNENGDNNLEWFNVMLEGNWDLGNGVLTSVFGYRDVEQDVTSDVDGWTDTRIHFKDTAFDQDQSSLEIRWAGDLSDTTSLTAGAYYFDQTYTYAERRLLVDAVDRRGVSTIDHDTAAVFAQADFRLGQNLGLTLGGRYTQENKDAEIGLIGDPAATGDCATKGTPFEENTSFNDCRPFFSDSESWSNFTPKAGLAYDINDDVMAYASYTRGFRSGGYNARFTDLSGNSTPGPYDEEVADAFEIGLKSTLWDGRGRLNLAAFNNKYDDLQRTTLTENAVQEIVNAASATVRGVEVEAMAAVTDNLVLEASVGWTDATYDEFDAAEEATGKSADELKFVMVPETTTNLAATYDMTLGDLGYLSWRLSYSYVSESYGNDFNTIELKAYELYNASVAFTSANEKLKLSLYGRNLKDEVYYNLGVELLGVKSNYLTPPRTYGAELTYQF</sequence>
<evidence type="ECO:0000256" key="5">
    <source>
        <dbReference type="ARBA" id="ARBA00022692"/>
    </source>
</evidence>
<protein>
    <submittedName>
        <fullName evidence="15">Outer membrane receptor protein, mostly Fe transport</fullName>
    </submittedName>
</protein>
<evidence type="ECO:0000259" key="13">
    <source>
        <dbReference type="Pfam" id="PF00593"/>
    </source>
</evidence>
<evidence type="ECO:0000259" key="14">
    <source>
        <dbReference type="Pfam" id="PF07715"/>
    </source>
</evidence>
<dbReference type="Proteomes" id="UP000019205">
    <property type="component" value="Chromosome"/>
</dbReference>
<evidence type="ECO:0000256" key="9">
    <source>
        <dbReference type="ARBA" id="ARBA00023136"/>
    </source>
</evidence>
<dbReference type="STRING" id="314285.KT71_06524"/>
<evidence type="ECO:0000256" key="4">
    <source>
        <dbReference type="ARBA" id="ARBA00022496"/>
    </source>
</evidence>
<evidence type="ECO:0000256" key="2">
    <source>
        <dbReference type="ARBA" id="ARBA00022448"/>
    </source>
</evidence>
<evidence type="ECO:0000256" key="11">
    <source>
        <dbReference type="PROSITE-ProRule" id="PRU01360"/>
    </source>
</evidence>
<keyword evidence="10 11" id="KW-0998">Cell outer membrane</keyword>
<keyword evidence="2 11" id="KW-0813">Transport</keyword>
<keyword evidence="6" id="KW-0408">Iron</keyword>
<comment type="subcellular location">
    <subcellularLocation>
        <location evidence="1 11">Cell outer membrane</location>
        <topology evidence="1 11">Multi-pass membrane protein</topology>
    </subcellularLocation>
</comment>
<evidence type="ECO:0000256" key="1">
    <source>
        <dbReference type="ARBA" id="ARBA00004571"/>
    </source>
</evidence>
<dbReference type="eggNOG" id="COG4773">
    <property type="taxonomic scope" value="Bacteria"/>
</dbReference>
<evidence type="ECO:0000313" key="15">
    <source>
        <dbReference type="EMBL" id="EAQ96658.1"/>
    </source>
</evidence>
<dbReference type="GO" id="GO:0009279">
    <property type="term" value="C:cell outer membrane"/>
    <property type="evidence" value="ECO:0007669"/>
    <property type="project" value="UniProtKB-SubCell"/>
</dbReference>
<dbReference type="GO" id="GO:0006826">
    <property type="term" value="P:iron ion transport"/>
    <property type="evidence" value="ECO:0007669"/>
    <property type="project" value="UniProtKB-KW"/>
</dbReference>
<dbReference type="Pfam" id="PF00593">
    <property type="entry name" value="TonB_dep_Rec_b-barrel"/>
    <property type="match status" value="1"/>
</dbReference>
<proteinExistence type="inferred from homology"/>
<reference evidence="15 16" key="2">
    <citation type="journal article" date="2009" name="PLoS ONE">
        <title>The photosynthetic apparatus and its regulation in the aerobic gammaproteobacterium Congregibacter litoralis gen. nov., sp. nov.</title>
        <authorList>
            <person name="Spring S."/>
            <person name="Lunsdorf H."/>
            <person name="Fuchs B.M."/>
            <person name="Tindall B.J."/>
        </authorList>
    </citation>
    <scope>NUCLEOTIDE SEQUENCE [LARGE SCALE GENOMIC DNA]</scope>
    <source>
        <strain evidence="15">KT71</strain>
    </source>
</reference>
<feature type="domain" description="TonB-dependent receptor plug" evidence="14">
    <location>
        <begin position="147"/>
        <end position="257"/>
    </location>
</feature>
<evidence type="ECO:0000256" key="12">
    <source>
        <dbReference type="RuleBase" id="RU003357"/>
    </source>
</evidence>
<dbReference type="Gene3D" id="3.55.50.30">
    <property type="match status" value="1"/>
</dbReference>
<dbReference type="SUPFAM" id="SSF56935">
    <property type="entry name" value="Porins"/>
    <property type="match status" value="1"/>
</dbReference>
<evidence type="ECO:0000256" key="6">
    <source>
        <dbReference type="ARBA" id="ARBA00023004"/>
    </source>
</evidence>
<dbReference type="AlphaFoldDB" id="A4ABA4"/>
<keyword evidence="8 12" id="KW-0798">TonB box</keyword>
<dbReference type="PANTHER" id="PTHR32552">
    <property type="entry name" value="FERRICHROME IRON RECEPTOR-RELATED"/>
    <property type="match status" value="1"/>
</dbReference>
<comment type="similarity">
    <text evidence="11 12">Belongs to the TonB-dependent receptor family.</text>
</comment>
<keyword evidence="15" id="KW-0675">Receptor</keyword>
<keyword evidence="16" id="KW-1185">Reference proteome</keyword>
<keyword evidence="4" id="KW-0410">Iron transport</keyword>
<keyword evidence="9 11" id="KW-0472">Membrane</keyword>
<dbReference type="OrthoDB" id="7051185at2"/>
<dbReference type="InterPro" id="IPR039426">
    <property type="entry name" value="TonB-dep_rcpt-like"/>
</dbReference>
<name>A4ABA4_9GAMM</name>
<dbReference type="RefSeq" id="WP_008293726.1">
    <property type="nucleotide sequence ID" value="NZ_CM002299.1"/>
</dbReference>
<reference evidence="15 16" key="1">
    <citation type="journal article" date="2007" name="Proc. Natl. Acad. Sci. U.S.A.">
        <title>Characterization of a marine gammaproteobacterium capable of aerobic anoxygenic photosynthesis.</title>
        <authorList>
            <person name="Fuchs B.M."/>
            <person name="Spring S."/>
            <person name="Teeling H."/>
            <person name="Quast C."/>
            <person name="Wulf J."/>
            <person name="Schattenhofer M."/>
            <person name="Yan S."/>
            <person name="Ferriera S."/>
            <person name="Johnson J."/>
            <person name="Glockner F.O."/>
            <person name="Amann R."/>
        </authorList>
    </citation>
    <scope>NUCLEOTIDE SEQUENCE [LARGE SCALE GENOMIC DNA]</scope>
    <source>
        <strain evidence="15">KT71</strain>
    </source>
</reference>
<evidence type="ECO:0000313" key="16">
    <source>
        <dbReference type="Proteomes" id="UP000019205"/>
    </source>
</evidence>
<evidence type="ECO:0000256" key="8">
    <source>
        <dbReference type="ARBA" id="ARBA00023077"/>
    </source>
</evidence>
<dbReference type="HOGENOM" id="CLU_008287_15_0_6"/>
<dbReference type="CDD" id="cd01347">
    <property type="entry name" value="ligand_gated_channel"/>
    <property type="match status" value="1"/>
</dbReference>
<comment type="caution">
    <text evidence="15">The sequence shown here is derived from an EMBL/GenBank/DDBJ whole genome shotgun (WGS) entry which is preliminary data.</text>
</comment>
<accession>A4ABA4</accession>
<evidence type="ECO:0000256" key="3">
    <source>
        <dbReference type="ARBA" id="ARBA00022452"/>
    </source>
</evidence>
<dbReference type="InterPro" id="IPR036942">
    <property type="entry name" value="Beta-barrel_TonB_sf"/>
</dbReference>
<keyword evidence="3 11" id="KW-1134">Transmembrane beta strand</keyword>
<feature type="domain" description="TonB-dependent receptor-like beta-barrel" evidence="13">
    <location>
        <begin position="338"/>
        <end position="788"/>
    </location>
</feature>
<dbReference type="PANTHER" id="PTHR32552:SF81">
    <property type="entry name" value="TONB-DEPENDENT OUTER MEMBRANE RECEPTOR"/>
    <property type="match status" value="1"/>
</dbReference>
<dbReference type="PROSITE" id="PS52016">
    <property type="entry name" value="TONB_DEPENDENT_REC_3"/>
    <property type="match status" value="1"/>
</dbReference>
<keyword evidence="5 11" id="KW-0812">Transmembrane</keyword>
<gene>
    <name evidence="15" type="ORF">KT71_06524</name>
</gene>
<keyword evidence="7" id="KW-0406">Ion transport</keyword>
<dbReference type="EMBL" id="AAOA02000004">
    <property type="protein sequence ID" value="EAQ96658.1"/>
    <property type="molecule type" value="Genomic_DNA"/>
</dbReference>
<organism evidence="15 16">
    <name type="scientific">Congregibacter litoralis KT71</name>
    <dbReference type="NCBI Taxonomy" id="314285"/>
    <lineage>
        <taxon>Bacteria</taxon>
        <taxon>Pseudomonadati</taxon>
        <taxon>Pseudomonadota</taxon>
        <taxon>Gammaproteobacteria</taxon>
        <taxon>Cellvibrionales</taxon>
        <taxon>Halieaceae</taxon>
        <taxon>Congregibacter</taxon>
    </lineage>
</organism>
<dbReference type="Gene3D" id="2.40.170.20">
    <property type="entry name" value="TonB-dependent receptor, beta-barrel domain"/>
    <property type="match status" value="1"/>
</dbReference>
<dbReference type="InterPro" id="IPR012910">
    <property type="entry name" value="Plug_dom"/>
</dbReference>
<dbReference type="Pfam" id="PF07715">
    <property type="entry name" value="Plug"/>
    <property type="match status" value="1"/>
</dbReference>
<dbReference type="InterPro" id="IPR000531">
    <property type="entry name" value="Beta-barrel_TonB"/>
</dbReference>
<evidence type="ECO:0000256" key="7">
    <source>
        <dbReference type="ARBA" id="ARBA00023065"/>
    </source>
</evidence>